<dbReference type="InterPro" id="IPR009959">
    <property type="entry name" value="Cyclase_SnoaL-like"/>
</dbReference>
<evidence type="ECO:0000313" key="3">
    <source>
        <dbReference type="Proteomes" id="UP000322699"/>
    </source>
</evidence>
<dbReference type="PROSITE" id="PS50943">
    <property type="entry name" value="HTH_CROC1"/>
    <property type="match status" value="1"/>
</dbReference>
<dbReference type="InterPro" id="IPR001387">
    <property type="entry name" value="Cro/C1-type_HTH"/>
</dbReference>
<dbReference type="SUPFAM" id="SSF47413">
    <property type="entry name" value="lambda repressor-like DNA-binding domains"/>
    <property type="match status" value="1"/>
</dbReference>
<dbReference type="Pfam" id="PF07366">
    <property type="entry name" value="SnoaL"/>
    <property type="match status" value="1"/>
</dbReference>
<proteinExistence type="predicted"/>
<dbReference type="SUPFAM" id="SSF54427">
    <property type="entry name" value="NTF2-like"/>
    <property type="match status" value="1"/>
</dbReference>
<evidence type="ECO:0000259" key="1">
    <source>
        <dbReference type="PROSITE" id="PS50943"/>
    </source>
</evidence>
<gene>
    <name evidence="2" type="ORF">LF1_43790</name>
</gene>
<organism evidence="2 3">
    <name type="scientific">Rubripirellula obstinata</name>
    <dbReference type="NCBI Taxonomy" id="406547"/>
    <lineage>
        <taxon>Bacteria</taxon>
        <taxon>Pseudomonadati</taxon>
        <taxon>Planctomycetota</taxon>
        <taxon>Planctomycetia</taxon>
        <taxon>Pirellulales</taxon>
        <taxon>Pirellulaceae</taxon>
        <taxon>Rubripirellula</taxon>
    </lineage>
</organism>
<comment type="caution">
    <text evidence="2">The sequence shown here is derived from an EMBL/GenBank/DDBJ whole genome shotgun (WGS) entry which is preliminary data.</text>
</comment>
<keyword evidence="3" id="KW-1185">Reference proteome</keyword>
<dbReference type="InterPro" id="IPR032710">
    <property type="entry name" value="NTF2-like_dom_sf"/>
</dbReference>
<dbReference type="SMART" id="SM00530">
    <property type="entry name" value="HTH_XRE"/>
    <property type="match status" value="1"/>
</dbReference>
<reference evidence="2 3" key="1">
    <citation type="submission" date="2019-08" db="EMBL/GenBank/DDBJ databases">
        <title>Deep-cultivation of Planctomycetes and their phenomic and genomic characterization uncovers novel biology.</title>
        <authorList>
            <person name="Wiegand S."/>
            <person name="Jogler M."/>
            <person name="Boedeker C."/>
            <person name="Pinto D."/>
            <person name="Vollmers J."/>
            <person name="Rivas-Marin E."/>
            <person name="Kohn T."/>
            <person name="Peeters S.H."/>
            <person name="Heuer A."/>
            <person name="Rast P."/>
            <person name="Oberbeckmann S."/>
            <person name="Bunk B."/>
            <person name="Jeske O."/>
            <person name="Meyerdierks A."/>
            <person name="Storesund J.E."/>
            <person name="Kallscheuer N."/>
            <person name="Luecker S."/>
            <person name="Lage O.M."/>
            <person name="Pohl T."/>
            <person name="Merkel B.J."/>
            <person name="Hornburger P."/>
            <person name="Mueller R.-W."/>
            <person name="Bruemmer F."/>
            <person name="Labrenz M."/>
            <person name="Spormann A.M."/>
            <person name="Op Den Camp H."/>
            <person name="Overmann J."/>
            <person name="Amann R."/>
            <person name="Jetten M.S.M."/>
            <person name="Mascher T."/>
            <person name="Medema M.H."/>
            <person name="Devos D.P."/>
            <person name="Kaster A.-K."/>
            <person name="Ovreas L."/>
            <person name="Rohde M."/>
            <person name="Galperin M.Y."/>
            <person name="Jogler C."/>
        </authorList>
    </citation>
    <scope>NUCLEOTIDE SEQUENCE [LARGE SCALE GENOMIC DNA]</scope>
    <source>
        <strain evidence="2 3">LF1</strain>
    </source>
</reference>
<accession>A0A5B1CPN3</accession>
<dbReference type="Gene3D" id="3.10.450.50">
    <property type="match status" value="1"/>
</dbReference>
<dbReference type="InterPro" id="IPR010982">
    <property type="entry name" value="Lambda_DNA-bd_dom_sf"/>
</dbReference>
<dbReference type="OrthoDB" id="129343at2"/>
<dbReference type="Proteomes" id="UP000322699">
    <property type="component" value="Unassembled WGS sequence"/>
</dbReference>
<dbReference type="Gene3D" id="1.10.260.40">
    <property type="entry name" value="lambda repressor-like DNA-binding domains"/>
    <property type="match status" value="1"/>
</dbReference>
<dbReference type="GO" id="GO:0030638">
    <property type="term" value="P:polyketide metabolic process"/>
    <property type="evidence" value="ECO:0007669"/>
    <property type="project" value="InterPro"/>
</dbReference>
<dbReference type="EMBL" id="VRLW01000001">
    <property type="protein sequence ID" value="KAA1261819.1"/>
    <property type="molecule type" value="Genomic_DNA"/>
</dbReference>
<feature type="domain" description="HTH cro/C1-type" evidence="1">
    <location>
        <begin position="45"/>
        <end position="92"/>
    </location>
</feature>
<dbReference type="GO" id="GO:0003677">
    <property type="term" value="F:DNA binding"/>
    <property type="evidence" value="ECO:0007669"/>
    <property type="project" value="InterPro"/>
</dbReference>
<dbReference type="CDD" id="cd00093">
    <property type="entry name" value="HTH_XRE"/>
    <property type="match status" value="1"/>
</dbReference>
<protein>
    <submittedName>
        <fullName evidence="2">SnoaL-like polyketide cyclase</fullName>
    </submittedName>
</protein>
<evidence type="ECO:0000313" key="2">
    <source>
        <dbReference type="EMBL" id="KAA1261819.1"/>
    </source>
</evidence>
<sequence>MVTRDRPIDLLNVTYQVDRQAVGKYWFGNMPKSFNHSLLVDHQKIRLLRQSLGWTQEYASVRAGYSTRLIRKLECGGKVRPETLVNVLQCYQQEIGNDDWTVSEFLLQDEASGEKDSHSSELDQQRQILRMQQWYATIYNDREIHRVAEFIAPEMTYQHGEGDVHVGIDFIREIASAVLTGFNPLTFEFPHSFYSDGYVHTFWKLRMKHVGEFSGVEATGKWVTCRGNSRVRIVDDKMVDAEDNWDVYDVIRQLQGESPKWY</sequence>
<name>A0A5B1CPN3_9BACT</name>
<dbReference type="AlphaFoldDB" id="A0A5B1CPN3"/>